<reference evidence="2" key="1">
    <citation type="submission" date="2017-11" db="EMBL/GenBank/DDBJ databases">
        <title>Phenotypic and genomic properties of facultatively anaerobic sulfur-reducing natronoarchaea from hypersaline soda lakes.</title>
        <authorList>
            <person name="Sorokin D.Y."/>
            <person name="Kublanov I.V."/>
            <person name="Roman P."/>
            <person name="Sinninghe Damste J.S."/>
            <person name="Golyshin P.N."/>
            <person name="Rojo D."/>
            <person name="Ciordia S."/>
            <person name="Mena M.D.C."/>
            <person name="Ferrer M."/>
            <person name="Messina E."/>
            <person name="Smedile F."/>
            <person name="La Spada G."/>
            <person name="La Cono V."/>
            <person name="Yakimov M.M."/>
        </authorList>
    </citation>
    <scope>NUCLEOTIDE SEQUENCE [LARGE SCALE GENOMIC DNA]</scope>
    <source>
        <strain evidence="2">AArc-Sl</strain>
    </source>
</reference>
<dbReference type="Proteomes" id="UP000263012">
    <property type="component" value="Chromosome"/>
</dbReference>
<name>A0A343TJG6_9EURY</name>
<keyword evidence="2" id="KW-1185">Reference proteome</keyword>
<evidence type="ECO:0000313" key="1">
    <source>
        <dbReference type="EMBL" id="AUX09238.1"/>
    </source>
</evidence>
<dbReference type="GeneID" id="37877958"/>
<dbReference type="KEGG" id="hdf:AArcSl_1609"/>
<accession>A0A343TJG6</accession>
<dbReference type="RefSeq" id="WP_119817494.1">
    <property type="nucleotide sequence ID" value="NZ_CP025066.1"/>
</dbReference>
<organism evidence="1 2">
    <name type="scientific">Halalkaliarchaeum desulfuricum</name>
    <dbReference type="NCBI Taxonomy" id="2055893"/>
    <lineage>
        <taxon>Archaea</taxon>
        <taxon>Methanobacteriati</taxon>
        <taxon>Methanobacteriota</taxon>
        <taxon>Stenosarchaea group</taxon>
        <taxon>Halobacteria</taxon>
        <taxon>Halobacteriales</taxon>
        <taxon>Haloferacaceae</taxon>
        <taxon>Halalkaliarchaeum</taxon>
    </lineage>
</organism>
<dbReference type="OrthoDB" id="385616at2157"/>
<sequence length="187" mass="20200">MTNQNPVPEPAILDAVPAPGGTCQLYHSREGGRPQRCDNDADWLFVYTGSVDPAIQTPKNALACHTCFTPPEHVREGSDAVGVDLATDGGQTSPSLRHRDVIRCKRDGEEVAVYNRINLTQPAMIRGLPTVERFETQIGAGDSQTPPEAITHWVAHVLTDEFGITRDGLATHDIAVVDPTAPEVTVL</sequence>
<evidence type="ECO:0000313" key="2">
    <source>
        <dbReference type="Proteomes" id="UP000263012"/>
    </source>
</evidence>
<proteinExistence type="predicted"/>
<gene>
    <name evidence="1" type="ORF">AArcSl_1609</name>
</gene>
<protein>
    <submittedName>
        <fullName evidence="1">Uncharacterized protein</fullName>
    </submittedName>
</protein>
<dbReference type="EMBL" id="CP025066">
    <property type="protein sequence ID" value="AUX09238.1"/>
    <property type="molecule type" value="Genomic_DNA"/>
</dbReference>
<dbReference type="AlphaFoldDB" id="A0A343TJG6"/>